<dbReference type="PRINTS" id="PR00363">
    <property type="entry name" value="CYTOCHROMEB5"/>
</dbReference>
<sequence length="374" mass="43333">MSMSKRIRIYTAEDVAEHHSTTSCWVTRGGKVYDITKFLDDHPGGDEIVLKYAGLDVGEIMKDTLEHEHSDSAYDMLEEFIIGRLGTGEAVVSDDWEATDDFEPEETDATRDFEKNQFLDLRRPLLRQVWAASWSKSYYLIQVHQPRHLVDSAPLFGSSFLDVFTKTAWYVVPTLWLPIALYLYLRSSVQFTLGNNALPPFYEDPSAPLRILLRIGIPASTFAKTTVCFLFGNLVWTFLEYTLHRFLFHLDYYLPDHYTCLTLHFLLHGIHHYLPMDRLRLVMPPVLFAALSYPFTQLAHLLFPAAVANGIITGSYTFYVLYDCMHYAMHHTRLPAYLKEMKKYHLAHHYKNFDLGFGVTSKMWDYVFNTVLPV</sequence>
<organism evidence="23 24">
    <name type="scientific">Phanerochaete carnosa (strain HHB-10118-sp)</name>
    <name type="common">White-rot fungus</name>
    <name type="synonym">Peniophora carnosa</name>
    <dbReference type="NCBI Taxonomy" id="650164"/>
    <lineage>
        <taxon>Eukaryota</taxon>
        <taxon>Fungi</taxon>
        <taxon>Dikarya</taxon>
        <taxon>Basidiomycota</taxon>
        <taxon>Agaricomycotina</taxon>
        <taxon>Agaricomycetes</taxon>
        <taxon>Polyporales</taxon>
        <taxon>Phanerochaetaceae</taxon>
        <taxon>Phanerochaete</taxon>
    </lineage>
</organism>
<evidence type="ECO:0000256" key="1">
    <source>
        <dbReference type="ARBA" id="ARBA00004477"/>
    </source>
</evidence>
<keyword evidence="5 18" id="KW-0444">Lipid biosynthesis</keyword>
<dbReference type="GO" id="GO:0020037">
    <property type="term" value="F:heme binding"/>
    <property type="evidence" value="ECO:0007669"/>
    <property type="project" value="InterPro"/>
</dbReference>
<evidence type="ECO:0000256" key="10">
    <source>
        <dbReference type="ARBA" id="ARBA00022832"/>
    </source>
</evidence>
<dbReference type="AlphaFoldDB" id="K5VZI7"/>
<dbReference type="InterPro" id="IPR014430">
    <property type="entry name" value="Scs7"/>
</dbReference>
<feature type="binding site" evidence="19">
    <location>
        <position position="249"/>
    </location>
    <ligand>
        <name>Zn(2+)</name>
        <dbReference type="ChEBI" id="CHEBI:29105"/>
        <label>1</label>
    </ligand>
</feature>
<keyword evidence="11 19" id="KW-0862">Zinc</keyword>
<keyword evidence="7 21" id="KW-0812">Transmembrane</keyword>
<dbReference type="FunFam" id="3.10.120.10:FF:000002">
    <property type="entry name" value="Cytochrome b5 type B"/>
    <property type="match status" value="1"/>
</dbReference>
<dbReference type="PANTHER" id="PTHR12863:SF1">
    <property type="entry name" value="FATTY ACID 2-HYDROXYLASE"/>
    <property type="match status" value="1"/>
</dbReference>
<dbReference type="OrthoDB" id="2204368at2759"/>
<dbReference type="PIRSF" id="PIRSF005149">
    <property type="entry name" value="IPC-B_HD"/>
    <property type="match status" value="1"/>
</dbReference>
<evidence type="ECO:0000256" key="5">
    <source>
        <dbReference type="ARBA" id="ARBA00022516"/>
    </source>
</evidence>
<evidence type="ECO:0000256" key="9">
    <source>
        <dbReference type="ARBA" id="ARBA00022824"/>
    </source>
</evidence>
<dbReference type="PROSITE" id="PS00191">
    <property type="entry name" value="CYTOCHROME_B5_1"/>
    <property type="match status" value="1"/>
</dbReference>
<feature type="domain" description="Cytochrome b5 heme-binding" evidence="22">
    <location>
        <begin position="7"/>
        <end position="86"/>
    </location>
</feature>
<keyword evidence="9 18" id="KW-0256">Endoplasmic reticulum</keyword>
<feature type="binding site" evidence="19">
    <location>
        <position position="348"/>
    </location>
    <ligand>
        <name>Zn(2+)</name>
        <dbReference type="ChEBI" id="CHEBI:29105"/>
        <label>1</label>
    </ligand>
</feature>
<keyword evidence="17 18" id="KW-0275">Fatty acid biosynthesis</keyword>
<evidence type="ECO:0000259" key="22">
    <source>
        <dbReference type="PROSITE" id="PS50255"/>
    </source>
</evidence>
<comment type="function">
    <text evidence="18">Ceramide hydroxylase involved in the hydroxylation of sphingolipid-associated very long chain fatty acids. Postulated to hydroxylate the very long chain fatty acid of dihydroceramides and phytoceramides at C-2.</text>
</comment>
<keyword evidence="10 18" id="KW-0276">Fatty acid metabolism</keyword>
<feature type="transmembrane region" description="Helical" evidence="21">
    <location>
        <begin position="167"/>
        <end position="185"/>
    </location>
</feature>
<feature type="binding site" evidence="19">
    <location>
        <position position="272"/>
    </location>
    <ligand>
        <name>Zn(2+)</name>
        <dbReference type="ChEBI" id="CHEBI:29105"/>
        <label>1</label>
    </ligand>
</feature>
<dbReference type="STRING" id="650164.K5VZI7"/>
<keyword evidence="15 18" id="KW-0443">Lipid metabolism</keyword>
<dbReference type="PROSITE" id="PS50255">
    <property type="entry name" value="CYTOCHROME_B5_2"/>
    <property type="match status" value="1"/>
</dbReference>
<dbReference type="GO" id="GO:0005789">
    <property type="term" value="C:endoplasmic reticulum membrane"/>
    <property type="evidence" value="ECO:0007669"/>
    <property type="project" value="UniProtKB-SubCell"/>
</dbReference>
<evidence type="ECO:0000256" key="16">
    <source>
        <dbReference type="ARBA" id="ARBA00023136"/>
    </source>
</evidence>
<protein>
    <recommendedName>
        <fullName evidence="18">Ceramide very long chain fatty acid hydroxylase</fullName>
        <ecNumber evidence="18">1.-.-.-</ecNumber>
    </recommendedName>
</protein>
<reference evidence="23 24" key="1">
    <citation type="journal article" date="2012" name="BMC Genomics">
        <title>Comparative genomics of the white-rot fungi, Phanerochaete carnosa and P. chrysosporium, to elucidate the genetic basis of the distinct wood types they colonize.</title>
        <authorList>
            <person name="Suzuki H."/>
            <person name="MacDonald J."/>
            <person name="Syed K."/>
            <person name="Salamov A."/>
            <person name="Hori C."/>
            <person name="Aerts A."/>
            <person name="Henrissat B."/>
            <person name="Wiebenga A."/>
            <person name="vanKuyk P.A."/>
            <person name="Barry K."/>
            <person name="Lindquist E."/>
            <person name="LaButti K."/>
            <person name="Lapidus A."/>
            <person name="Lucas S."/>
            <person name="Coutinho P."/>
            <person name="Gong Y."/>
            <person name="Samejima M."/>
            <person name="Mahadevan R."/>
            <person name="Abou-Zaid M."/>
            <person name="de Vries R.P."/>
            <person name="Igarashi K."/>
            <person name="Yadav J.S."/>
            <person name="Grigoriev I.V."/>
            <person name="Master E.R."/>
        </authorList>
    </citation>
    <scope>NUCLEOTIDE SEQUENCE [LARGE SCALE GENOMIC DNA]</scope>
    <source>
        <strain evidence="23 24">HHB-10118-sp</strain>
    </source>
</reference>
<dbReference type="FunCoup" id="K5VZI7">
    <property type="interactions" value="105"/>
</dbReference>
<evidence type="ECO:0000256" key="17">
    <source>
        <dbReference type="ARBA" id="ARBA00023160"/>
    </source>
</evidence>
<feature type="binding site" description="axial binding residue" evidence="20">
    <location>
        <position position="42"/>
    </location>
    <ligand>
        <name>heme</name>
        <dbReference type="ChEBI" id="CHEBI:30413"/>
    </ligand>
    <ligandPart>
        <name>Fe</name>
        <dbReference type="ChEBI" id="CHEBI:18248"/>
    </ligandPart>
</feature>
<keyword evidence="8 18" id="KW-0479">Metal-binding</keyword>
<evidence type="ECO:0000256" key="19">
    <source>
        <dbReference type="PIRSR" id="PIRSR005149-1"/>
    </source>
</evidence>
<evidence type="ECO:0000256" key="6">
    <source>
        <dbReference type="ARBA" id="ARBA00022617"/>
    </source>
</evidence>
<dbReference type="InterPro" id="IPR036400">
    <property type="entry name" value="Cyt_B5-like_heme/steroid_sf"/>
</dbReference>
<dbReference type="InterPro" id="IPR006694">
    <property type="entry name" value="Fatty_acid_hydroxylase"/>
</dbReference>
<dbReference type="EMBL" id="JH930471">
    <property type="protein sequence ID" value="EKM56993.1"/>
    <property type="molecule type" value="Genomic_DNA"/>
</dbReference>
<evidence type="ECO:0000256" key="11">
    <source>
        <dbReference type="ARBA" id="ARBA00022833"/>
    </source>
</evidence>
<accession>K5VZI7</accession>
<dbReference type="RefSeq" id="XP_007394822.1">
    <property type="nucleotide sequence ID" value="XM_007394760.1"/>
</dbReference>
<feature type="binding site" evidence="19">
    <location>
        <position position="349"/>
    </location>
    <ligand>
        <name>Zn(2+)</name>
        <dbReference type="ChEBI" id="CHEBI:29105"/>
        <label>2</label>
    </ligand>
</feature>
<dbReference type="Pfam" id="PF00173">
    <property type="entry name" value="Cyt-b5"/>
    <property type="match status" value="1"/>
</dbReference>
<comment type="cofactor">
    <cofactor evidence="20">
        <name>Fe cation</name>
        <dbReference type="ChEBI" id="CHEBI:24875"/>
    </cofactor>
</comment>
<dbReference type="InterPro" id="IPR018506">
    <property type="entry name" value="Cyt_B5_heme-BS"/>
</dbReference>
<evidence type="ECO:0000256" key="13">
    <source>
        <dbReference type="ARBA" id="ARBA00023002"/>
    </source>
</evidence>
<evidence type="ECO:0000256" key="12">
    <source>
        <dbReference type="ARBA" id="ARBA00022989"/>
    </source>
</evidence>
<dbReference type="EC" id="1.-.-.-" evidence="18"/>
<evidence type="ECO:0000256" key="20">
    <source>
        <dbReference type="PIRSR" id="PIRSR005149-50"/>
    </source>
</evidence>
<comment type="cofactor">
    <cofactor evidence="18 19">
        <name>Zn(2+)</name>
        <dbReference type="ChEBI" id="CHEBI:29105"/>
    </cofactor>
    <text evidence="18 19">Binds 2 Zn(2+) ions per subunit that likely form a catalytic dimetal center.</text>
</comment>
<evidence type="ECO:0000256" key="15">
    <source>
        <dbReference type="ARBA" id="ARBA00023098"/>
    </source>
</evidence>
<dbReference type="GeneID" id="18916069"/>
<dbReference type="HOGENOM" id="CLU_034756_0_1_1"/>
<keyword evidence="6 20" id="KW-0349">Heme</keyword>
<dbReference type="GO" id="GO:0005506">
    <property type="term" value="F:iron ion binding"/>
    <property type="evidence" value="ECO:0007669"/>
    <property type="project" value="UniProtKB-UniRule"/>
</dbReference>
<evidence type="ECO:0000256" key="21">
    <source>
        <dbReference type="SAM" id="Phobius"/>
    </source>
</evidence>
<dbReference type="GO" id="GO:0006633">
    <property type="term" value="P:fatty acid biosynthetic process"/>
    <property type="evidence" value="ECO:0007669"/>
    <property type="project" value="UniProtKB-KW"/>
</dbReference>
<keyword evidence="24" id="KW-1185">Reference proteome</keyword>
<feature type="binding site" evidence="19">
    <location>
        <position position="244"/>
    </location>
    <ligand>
        <name>Zn(2+)</name>
        <dbReference type="ChEBI" id="CHEBI:29105"/>
        <label>1</label>
    </ligand>
</feature>
<proteinExistence type="inferred from homology"/>
<dbReference type="SMART" id="SM01117">
    <property type="entry name" value="Cyt-b5"/>
    <property type="match status" value="1"/>
</dbReference>
<evidence type="ECO:0000256" key="8">
    <source>
        <dbReference type="ARBA" id="ARBA00022723"/>
    </source>
</evidence>
<name>K5VZI7_PHACS</name>
<feature type="binding site" evidence="19">
    <location>
        <position position="268"/>
    </location>
    <ligand>
        <name>Zn(2+)</name>
        <dbReference type="ChEBI" id="CHEBI:29105"/>
        <label>1</label>
    </ligand>
</feature>
<dbReference type="Pfam" id="PF04116">
    <property type="entry name" value="FA_hydroxylase"/>
    <property type="match status" value="1"/>
</dbReference>
<dbReference type="InterPro" id="IPR001199">
    <property type="entry name" value="Cyt_B5-like_heme/steroid-bd"/>
</dbReference>
<dbReference type="SUPFAM" id="SSF55856">
    <property type="entry name" value="Cytochrome b5-like heme/steroid binding domain"/>
    <property type="match status" value="1"/>
</dbReference>
<keyword evidence="13 18" id="KW-0560">Oxidoreductase</keyword>
<comment type="pathway">
    <text evidence="2">Sphingolipid metabolism.</text>
</comment>
<keyword evidence="14 18" id="KW-0408">Iron</keyword>
<dbReference type="InParanoid" id="K5VZI7"/>
<evidence type="ECO:0000313" key="24">
    <source>
        <dbReference type="Proteomes" id="UP000008370"/>
    </source>
</evidence>
<dbReference type="Gene3D" id="3.10.120.10">
    <property type="entry name" value="Cytochrome b5-like heme/steroid binding domain"/>
    <property type="match status" value="1"/>
</dbReference>
<dbReference type="Proteomes" id="UP000008370">
    <property type="component" value="Unassembled WGS sequence"/>
</dbReference>
<feature type="binding site" evidence="19">
    <location>
        <position position="345"/>
    </location>
    <ligand>
        <name>Zn(2+)</name>
        <dbReference type="ChEBI" id="CHEBI:29105"/>
        <label>2</label>
    </ligand>
</feature>
<evidence type="ECO:0000256" key="18">
    <source>
        <dbReference type="PIRNR" id="PIRNR005149"/>
    </source>
</evidence>
<evidence type="ECO:0000256" key="3">
    <source>
        <dbReference type="ARBA" id="ARBA00005189"/>
    </source>
</evidence>
<feature type="binding site" description="axial binding residue" evidence="20">
    <location>
        <position position="69"/>
    </location>
    <ligand>
        <name>heme</name>
        <dbReference type="ChEBI" id="CHEBI:30413"/>
    </ligand>
    <ligandPart>
        <name>Fe</name>
        <dbReference type="ChEBI" id="CHEBI:18248"/>
    </ligandPart>
</feature>
<evidence type="ECO:0000256" key="7">
    <source>
        <dbReference type="ARBA" id="ARBA00022692"/>
    </source>
</evidence>
<feature type="binding site" evidence="19">
    <location>
        <position position="330"/>
    </location>
    <ligand>
        <name>Zn(2+)</name>
        <dbReference type="ChEBI" id="CHEBI:29105"/>
        <label>2</label>
    </ligand>
</feature>
<comment type="pathway">
    <text evidence="3">Lipid metabolism.</text>
</comment>
<feature type="binding site" evidence="19">
    <location>
        <position position="326"/>
    </location>
    <ligand>
        <name>Zn(2+)</name>
        <dbReference type="ChEBI" id="CHEBI:29105"/>
        <label>2</label>
    </ligand>
</feature>
<dbReference type="PANTHER" id="PTHR12863">
    <property type="entry name" value="FATTY ACID HYDROXYLASE"/>
    <property type="match status" value="1"/>
</dbReference>
<evidence type="ECO:0000256" key="4">
    <source>
        <dbReference type="ARBA" id="ARBA00005747"/>
    </source>
</evidence>
<evidence type="ECO:0000256" key="2">
    <source>
        <dbReference type="ARBA" id="ARBA00004991"/>
    </source>
</evidence>
<comment type="similarity">
    <text evidence="4 18">Belongs to the sterol desaturase family. SCS7 subfamily.</text>
</comment>
<keyword evidence="12 21" id="KW-1133">Transmembrane helix</keyword>
<gene>
    <name evidence="23" type="ORF">PHACADRAFT_254447</name>
</gene>
<feature type="transmembrane region" description="Helical" evidence="21">
    <location>
        <begin position="301"/>
        <end position="322"/>
    </location>
</feature>
<feature type="transmembrane region" description="Helical" evidence="21">
    <location>
        <begin position="211"/>
        <end position="239"/>
    </location>
</feature>
<dbReference type="KEGG" id="pco:PHACADRAFT_254447"/>
<evidence type="ECO:0000256" key="14">
    <source>
        <dbReference type="ARBA" id="ARBA00023004"/>
    </source>
</evidence>
<dbReference type="GO" id="GO:0080132">
    <property type="term" value="F:fatty acid 2-hydroxylase activity"/>
    <property type="evidence" value="ECO:0007669"/>
    <property type="project" value="InterPro"/>
</dbReference>
<keyword evidence="16 18" id="KW-0472">Membrane</keyword>
<comment type="subcellular location">
    <subcellularLocation>
        <location evidence="1">Endoplasmic reticulum membrane</location>
        <topology evidence="1">Multi-pass membrane protein</topology>
    </subcellularLocation>
</comment>
<evidence type="ECO:0000313" key="23">
    <source>
        <dbReference type="EMBL" id="EKM56993.1"/>
    </source>
</evidence>
<feature type="binding site" evidence="19">
    <location>
        <position position="271"/>
    </location>
    <ligand>
        <name>Zn(2+)</name>
        <dbReference type="ChEBI" id="CHEBI:29105"/>
        <label>2</label>
    </ligand>
</feature>